<dbReference type="AlphaFoldDB" id="A0A8S9HAW1"/>
<gene>
    <name evidence="2" type="ORF">F2Q68_00017544</name>
</gene>
<evidence type="ECO:0000313" key="2">
    <source>
        <dbReference type="EMBL" id="KAF2556241.1"/>
    </source>
</evidence>
<organism evidence="2 3">
    <name type="scientific">Brassica cretica</name>
    <name type="common">Mustard</name>
    <dbReference type="NCBI Taxonomy" id="69181"/>
    <lineage>
        <taxon>Eukaryota</taxon>
        <taxon>Viridiplantae</taxon>
        <taxon>Streptophyta</taxon>
        <taxon>Embryophyta</taxon>
        <taxon>Tracheophyta</taxon>
        <taxon>Spermatophyta</taxon>
        <taxon>Magnoliopsida</taxon>
        <taxon>eudicotyledons</taxon>
        <taxon>Gunneridae</taxon>
        <taxon>Pentapetalae</taxon>
        <taxon>rosids</taxon>
        <taxon>malvids</taxon>
        <taxon>Brassicales</taxon>
        <taxon>Brassicaceae</taxon>
        <taxon>Brassiceae</taxon>
        <taxon>Brassica</taxon>
    </lineage>
</organism>
<sequence length="245" mass="26384">MTGFPFLPLPPDPPDLTQYSPLSPSVSSLVSSKSKLPFQPILPTVVHVLQVTNMSISDTEMVLEDNTAVVFNTTSALTGPAKTGSANTVAATVSTETFTILNPKSSSPLHTNRASSPTQTSSHPISYTIPSISTPSNPINLQTKTSPILPAPKLPSPVLANPLPSSQTTPQPTPVINHQTAQNPNPNPNPNPTLVEKIRRSENKTLRRLAPLQFSETGRPRVLIPDEVFQKGADLHKDFIVCYFK</sequence>
<feature type="region of interest" description="Disordered" evidence="1">
    <location>
        <begin position="101"/>
        <end position="192"/>
    </location>
</feature>
<proteinExistence type="predicted"/>
<dbReference type="Proteomes" id="UP000712281">
    <property type="component" value="Unassembled WGS sequence"/>
</dbReference>
<feature type="compositionally biased region" description="Low complexity" evidence="1">
    <location>
        <begin position="120"/>
        <end position="139"/>
    </location>
</feature>
<comment type="caution">
    <text evidence="2">The sequence shown here is derived from an EMBL/GenBank/DDBJ whole genome shotgun (WGS) entry which is preliminary data.</text>
</comment>
<evidence type="ECO:0000313" key="3">
    <source>
        <dbReference type="Proteomes" id="UP000712281"/>
    </source>
</evidence>
<protein>
    <recommendedName>
        <fullName evidence="4">Mucin-2-like</fullName>
    </recommendedName>
</protein>
<feature type="compositionally biased region" description="Polar residues" evidence="1">
    <location>
        <begin position="101"/>
        <end position="119"/>
    </location>
</feature>
<accession>A0A8S9HAW1</accession>
<dbReference type="EMBL" id="QGKW02001940">
    <property type="protein sequence ID" value="KAF2556241.1"/>
    <property type="molecule type" value="Genomic_DNA"/>
</dbReference>
<reference evidence="2" key="1">
    <citation type="submission" date="2019-12" db="EMBL/GenBank/DDBJ databases">
        <title>Genome sequencing and annotation of Brassica cretica.</title>
        <authorList>
            <person name="Studholme D.J."/>
            <person name="Sarris P.F."/>
        </authorList>
    </citation>
    <scope>NUCLEOTIDE SEQUENCE</scope>
    <source>
        <strain evidence="2">PFS-001/15</strain>
        <tissue evidence="2">Leaf</tissue>
    </source>
</reference>
<evidence type="ECO:0008006" key="4">
    <source>
        <dbReference type="Google" id="ProtNLM"/>
    </source>
</evidence>
<evidence type="ECO:0000256" key="1">
    <source>
        <dbReference type="SAM" id="MobiDB-lite"/>
    </source>
</evidence>
<name>A0A8S9HAW1_BRACR</name>